<dbReference type="InterPro" id="IPR016181">
    <property type="entry name" value="Acyl_CoA_acyltransferase"/>
</dbReference>
<dbReference type="Pfam" id="PF00583">
    <property type="entry name" value="Acetyltransf_1"/>
    <property type="match status" value="1"/>
</dbReference>
<keyword evidence="2" id="KW-0012">Acyltransferase</keyword>
<dbReference type="SUPFAM" id="SSF55729">
    <property type="entry name" value="Acyl-CoA N-acyltransferases (Nat)"/>
    <property type="match status" value="1"/>
</dbReference>
<evidence type="ECO:0000313" key="6">
    <source>
        <dbReference type="Proteomes" id="UP000276634"/>
    </source>
</evidence>
<proteinExistence type="predicted"/>
<gene>
    <name evidence="5" type="ORF">EDC57_1106</name>
</gene>
<accession>A0A3N1Y8Q1</accession>
<dbReference type="PANTHER" id="PTHR43877:SF1">
    <property type="entry name" value="ACETYLTRANSFERASE"/>
    <property type="match status" value="1"/>
</dbReference>
<dbReference type="AlphaFoldDB" id="A0A3N1Y8Q1"/>
<reference evidence="5 6" key="1">
    <citation type="submission" date="2018-11" db="EMBL/GenBank/DDBJ databases">
        <title>Genomic Encyclopedia of Type Strains, Phase IV (KMG-IV): sequencing the most valuable type-strain genomes for metagenomic binning, comparative biology and taxonomic classification.</title>
        <authorList>
            <person name="Goeker M."/>
        </authorList>
    </citation>
    <scope>NUCLEOTIDE SEQUENCE [LARGE SCALE GENOMIC DNA]</scope>
    <source>
        <strain evidence="5 6">DSM 100275</strain>
    </source>
</reference>
<evidence type="ECO:0000313" key="5">
    <source>
        <dbReference type="EMBL" id="ROR35189.1"/>
    </source>
</evidence>
<evidence type="ECO:0000256" key="1">
    <source>
        <dbReference type="ARBA" id="ARBA00022679"/>
    </source>
</evidence>
<keyword evidence="1 5" id="KW-0808">Transferase</keyword>
<feature type="domain" description="N-acetyltransferase" evidence="4">
    <location>
        <begin position="30"/>
        <end position="188"/>
    </location>
</feature>
<dbReference type="InterPro" id="IPR000182">
    <property type="entry name" value="GNAT_dom"/>
</dbReference>
<organism evidence="5 6">
    <name type="scientific">Inmirania thermothiophila</name>
    <dbReference type="NCBI Taxonomy" id="1750597"/>
    <lineage>
        <taxon>Bacteria</taxon>
        <taxon>Pseudomonadati</taxon>
        <taxon>Pseudomonadota</taxon>
        <taxon>Gammaproteobacteria</taxon>
        <taxon>Chromatiales</taxon>
        <taxon>Ectothiorhodospiraceae</taxon>
        <taxon>Inmirania</taxon>
    </lineage>
</organism>
<name>A0A3N1Y8Q1_9GAMM</name>
<evidence type="ECO:0000256" key="3">
    <source>
        <dbReference type="SAM" id="MobiDB-lite"/>
    </source>
</evidence>
<evidence type="ECO:0000256" key="2">
    <source>
        <dbReference type="ARBA" id="ARBA00023315"/>
    </source>
</evidence>
<dbReference type="Proteomes" id="UP000276634">
    <property type="component" value="Unassembled WGS sequence"/>
</dbReference>
<dbReference type="GO" id="GO:0016747">
    <property type="term" value="F:acyltransferase activity, transferring groups other than amino-acyl groups"/>
    <property type="evidence" value="ECO:0007669"/>
    <property type="project" value="InterPro"/>
</dbReference>
<protein>
    <submittedName>
        <fullName evidence="5">Acetyltransferase (GNAT) family protein</fullName>
    </submittedName>
</protein>
<keyword evidence="6" id="KW-1185">Reference proteome</keyword>
<dbReference type="PANTHER" id="PTHR43877">
    <property type="entry name" value="AMINOALKYLPHOSPHONATE N-ACETYLTRANSFERASE-RELATED-RELATED"/>
    <property type="match status" value="1"/>
</dbReference>
<dbReference type="InterPro" id="IPR050832">
    <property type="entry name" value="Bact_Acetyltransf"/>
</dbReference>
<dbReference type="RefSeq" id="WP_170165045.1">
    <property type="nucleotide sequence ID" value="NZ_RJVI01000001.1"/>
</dbReference>
<dbReference type="EMBL" id="RJVI01000001">
    <property type="protein sequence ID" value="ROR35189.1"/>
    <property type="molecule type" value="Genomic_DNA"/>
</dbReference>
<evidence type="ECO:0000259" key="4">
    <source>
        <dbReference type="PROSITE" id="PS51186"/>
    </source>
</evidence>
<comment type="caution">
    <text evidence="5">The sequence shown here is derived from an EMBL/GenBank/DDBJ whole genome shotgun (WGS) entry which is preliminary data.</text>
</comment>
<sequence>MSRKHPLRSDATPARGRRQARRTTEHAGAVTVRPELLPEDIPLLLDLLARTGRFREAELAVAAELMRDRLTRGPASDYRFLVAEAAGTPVGFACHGPIPATDGRHDLYWIAVDPRHQRRGIGTTLLRRVEEAVRADGGRRIYVETSTQPAYGPTRAFYRRHGYRRAATLADFYAEGDGKAIYCRDLGT</sequence>
<dbReference type="PROSITE" id="PS51186">
    <property type="entry name" value="GNAT"/>
    <property type="match status" value="1"/>
</dbReference>
<feature type="region of interest" description="Disordered" evidence="3">
    <location>
        <begin position="1"/>
        <end position="29"/>
    </location>
</feature>
<dbReference type="Gene3D" id="3.40.630.30">
    <property type="match status" value="1"/>
</dbReference>
<dbReference type="CDD" id="cd04301">
    <property type="entry name" value="NAT_SF"/>
    <property type="match status" value="1"/>
</dbReference>